<evidence type="ECO:0000256" key="1">
    <source>
        <dbReference type="SAM" id="SignalP"/>
    </source>
</evidence>
<keyword evidence="1" id="KW-0732">Signal</keyword>
<evidence type="ECO:0000313" key="3">
    <source>
        <dbReference type="Proteomes" id="UP001338125"/>
    </source>
</evidence>
<dbReference type="Proteomes" id="UP001338125">
    <property type="component" value="Unassembled WGS sequence"/>
</dbReference>
<evidence type="ECO:0008006" key="4">
    <source>
        <dbReference type="Google" id="ProtNLM"/>
    </source>
</evidence>
<feature type="chain" id="PRO_5045240060" description="Extracellular membrane protein CFEM domain-containing protein" evidence="1">
    <location>
        <begin position="17"/>
        <end position="150"/>
    </location>
</feature>
<gene>
    <name evidence="2" type="ORF">PT974_08024</name>
</gene>
<sequence length="150" mass="16464">MKTFAIVAALVAVVAAAAIEKPEVEAKSADWSCGQWCIDNEQRCLNAPVDAVTCQTQYVRSTAHNFLVISDDHRCTNARLFLDFISASAVSRTSNYSQLTNPTPLFSVLVIESGSLAGKTLTLAALRPSATKTSSDRQYRRHFHEIMRSL</sequence>
<comment type="caution">
    <text evidence="2">The sequence shown here is derived from an EMBL/GenBank/DDBJ whole genome shotgun (WGS) entry which is preliminary data.</text>
</comment>
<evidence type="ECO:0000313" key="2">
    <source>
        <dbReference type="EMBL" id="KAK5989764.1"/>
    </source>
</evidence>
<feature type="signal peptide" evidence="1">
    <location>
        <begin position="1"/>
        <end position="16"/>
    </location>
</feature>
<organism evidence="2 3">
    <name type="scientific">Cladobotryum mycophilum</name>
    <dbReference type="NCBI Taxonomy" id="491253"/>
    <lineage>
        <taxon>Eukaryota</taxon>
        <taxon>Fungi</taxon>
        <taxon>Dikarya</taxon>
        <taxon>Ascomycota</taxon>
        <taxon>Pezizomycotina</taxon>
        <taxon>Sordariomycetes</taxon>
        <taxon>Hypocreomycetidae</taxon>
        <taxon>Hypocreales</taxon>
        <taxon>Hypocreaceae</taxon>
        <taxon>Cladobotryum</taxon>
    </lineage>
</organism>
<reference evidence="2 3" key="1">
    <citation type="submission" date="2024-01" db="EMBL/GenBank/DDBJ databases">
        <title>Complete genome of Cladobotryum mycophilum ATHUM6906.</title>
        <authorList>
            <person name="Christinaki A.C."/>
            <person name="Myridakis A.I."/>
            <person name="Kouvelis V.N."/>
        </authorList>
    </citation>
    <scope>NUCLEOTIDE SEQUENCE [LARGE SCALE GENOMIC DNA]</scope>
    <source>
        <strain evidence="2 3">ATHUM6906</strain>
    </source>
</reference>
<protein>
    <recommendedName>
        <fullName evidence="4">Extracellular membrane protein CFEM domain-containing protein</fullName>
    </recommendedName>
</protein>
<keyword evidence="3" id="KW-1185">Reference proteome</keyword>
<accession>A0ABR0SCR2</accession>
<name>A0ABR0SCR2_9HYPO</name>
<dbReference type="EMBL" id="JAVFKD010000014">
    <property type="protein sequence ID" value="KAK5989764.1"/>
    <property type="molecule type" value="Genomic_DNA"/>
</dbReference>
<proteinExistence type="predicted"/>